<organism evidence="1 2">
    <name type="scientific">Austropuccinia psidii MF-1</name>
    <dbReference type="NCBI Taxonomy" id="1389203"/>
    <lineage>
        <taxon>Eukaryota</taxon>
        <taxon>Fungi</taxon>
        <taxon>Dikarya</taxon>
        <taxon>Basidiomycota</taxon>
        <taxon>Pucciniomycotina</taxon>
        <taxon>Pucciniomycetes</taxon>
        <taxon>Pucciniales</taxon>
        <taxon>Sphaerophragmiaceae</taxon>
        <taxon>Austropuccinia</taxon>
    </lineage>
</organism>
<gene>
    <name evidence="1" type="ORF">O181_097644</name>
</gene>
<accession>A0A9Q3PDS8</accession>
<dbReference type="AlphaFoldDB" id="A0A9Q3PDS8"/>
<dbReference type="EMBL" id="AVOT02066013">
    <property type="protein sequence ID" value="MBW0557929.1"/>
    <property type="molecule type" value="Genomic_DNA"/>
</dbReference>
<keyword evidence="2" id="KW-1185">Reference proteome</keyword>
<name>A0A9Q3PDS8_9BASI</name>
<sequence length="146" mass="16968">MLRWKIAIQEYRGNMNIIYKEGKSHTIVDDLSRWPLKNVKRNPAYDLEVASKIPIHFMEIGRKKNFRFSEWAPGSGTPDTNQSAPEETETPILRISFSEIHNERFNSVTKYYSKQKQCSIFLKLLQQKIQEPRTGIPVRGTLVEGS</sequence>
<evidence type="ECO:0000313" key="2">
    <source>
        <dbReference type="Proteomes" id="UP000765509"/>
    </source>
</evidence>
<protein>
    <submittedName>
        <fullName evidence="1">Uncharacterized protein</fullName>
    </submittedName>
</protein>
<dbReference type="OrthoDB" id="2245989at2759"/>
<reference evidence="1" key="1">
    <citation type="submission" date="2021-03" db="EMBL/GenBank/DDBJ databases">
        <title>Draft genome sequence of rust myrtle Austropuccinia psidii MF-1, a brazilian biotype.</title>
        <authorList>
            <person name="Quecine M.C."/>
            <person name="Pachon D.M.R."/>
            <person name="Bonatelli M.L."/>
            <person name="Correr F.H."/>
            <person name="Franceschini L.M."/>
            <person name="Leite T.F."/>
            <person name="Margarido G.R.A."/>
            <person name="Almeida C.A."/>
            <person name="Ferrarezi J.A."/>
            <person name="Labate C.A."/>
        </authorList>
    </citation>
    <scope>NUCLEOTIDE SEQUENCE</scope>
    <source>
        <strain evidence="1">MF-1</strain>
    </source>
</reference>
<evidence type="ECO:0000313" key="1">
    <source>
        <dbReference type="EMBL" id="MBW0557929.1"/>
    </source>
</evidence>
<comment type="caution">
    <text evidence="1">The sequence shown here is derived from an EMBL/GenBank/DDBJ whole genome shotgun (WGS) entry which is preliminary data.</text>
</comment>
<proteinExistence type="predicted"/>
<dbReference type="Proteomes" id="UP000765509">
    <property type="component" value="Unassembled WGS sequence"/>
</dbReference>